<dbReference type="EMBL" id="VDMD01000008">
    <property type="protein sequence ID" value="TRM64116.1"/>
    <property type="molecule type" value="Genomic_DNA"/>
</dbReference>
<feature type="region of interest" description="Disordered" evidence="1">
    <location>
        <begin position="54"/>
        <end position="93"/>
    </location>
</feature>
<proteinExistence type="predicted"/>
<dbReference type="AlphaFoldDB" id="A0A550CHD4"/>
<organism evidence="2 3">
    <name type="scientific">Schizophyllum amplum</name>
    <dbReference type="NCBI Taxonomy" id="97359"/>
    <lineage>
        <taxon>Eukaryota</taxon>
        <taxon>Fungi</taxon>
        <taxon>Dikarya</taxon>
        <taxon>Basidiomycota</taxon>
        <taxon>Agaricomycotina</taxon>
        <taxon>Agaricomycetes</taxon>
        <taxon>Agaricomycetidae</taxon>
        <taxon>Agaricales</taxon>
        <taxon>Schizophyllaceae</taxon>
        <taxon>Schizophyllum</taxon>
    </lineage>
</organism>
<gene>
    <name evidence="2" type="ORF">BD626DRAFT_568707</name>
</gene>
<name>A0A550CHD4_9AGAR</name>
<protein>
    <submittedName>
        <fullName evidence="2">Uncharacterized protein</fullName>
    </submittedName>
</protein>
<evidence type="ECO:0000313" key="3">
    <source>
        <dbReference type="Proteomes" id="UP000320762"/>
    </source>
</evidence>
<reference evidence="2 3" key="1">
    <citation type="journal article" date="2019" name="New Phytol.">
        <title>Comparative genomics reveals unique wood-decay strategies and fruiting body development in the Schizophyllaceae.</title>
        <authorList>
            <person name="Almasi E."/>
            <person name="Sahu N."/>
            <person name="Krizsan K."/>
            <person name="Balint B."/>
            <person name="Kovacs G.M."/>
            <person name="Kiss B."/>
            <person name="Cseklye J."/>
            <person name="Drula E."/>
            <person name="Henrissat B."/>
            <person name="Nagy I."/>
            <person name="Chovatia M."/>
            <person name="Adam C."/>
            <person name="LaButti K."/>
            <person name="Lipzen A."/>
            <person name="Riley R."/>
            <person name="Grigoriev I.V."/>
            <person name="Nagy L.G."/>
        </authorList>
    </citation>
    <scope>NUCLEOTIDE SEQUENCE [LARGE SCALE GENOMIC DNA]</scope>
    <source>
        <strain evidence="2 3">NL-1724</strain>
    </source>
</reference>
<evidence type="ECO:0000256" key="1">
    <source>
        <dbReference type="SAM" id="MobiDB-lite"/>
    </source>
</evidence>
<keyword evidence="3" id="KW-1185">Reference proteome</keyword>
<dbReference type="Proteomes" id="UP000320762">
    <property type="component" value="Unassembled WGS sequence"/>
</dbReference>
<evidence type="ECO:0000313" key="2">
    <source>
        <dbReference type="EMBL" id="TRM64116.1"/>
    </source>
</evidence>
<sequence length="93" mass="10460">MQLGGVTYVNMQYTGPDKYDGPEVRAIASSRPQLLRARSAHIVVRDPSAIRAHETRMRRHQTERATVTGKGLYETEMGRHETEMGATTEMGTR</sequence>
<feature type="compositionally biased region" description="Basic and acidic residues" evidence="1">
    <location>
        <begin position="54"/>
        <end position="63"/>
    </location>
</feature>
<comment type="caution">
    <text evidence="2">The sequence shown here is derived from an EMBL/GenBank/DDBJ whole genome shotgun (WGS) entry which is preliminary data.</text>
</comment>
<accession>A0A550CHD4</accession>
<dbReference type="OrthoDB" id="10295717at2759"/>
<feature type="compositionally biased region" description="Low complexity" evidence="1">
    <location>
        <begin position="84"/>
        <end position="93"/>
    </location>
</feature>